<dbReference type="RefSeq" id="WP_274049512.1">
    <property type="nucleotide sequence ID" value="NZ_CP059693.1"/>
</dbReference>
<evidence type="ECO:0000313" key="3">
    <source>
        <dbReference type="Proteomes" id="UP001215231"/>
    </source>
</evidence>
<name>A0ABY7V7A2_9GAMM</name>
<accession>A0ABY7V7A2</accession>
<evidence type="ECO:0000256" key="1">
    <source>
        <dbReference type="SAM" id="Phobius"/>
    </source>
</evidence>
<dbReference type="Gene3D" id="3.20.80.10">
    <property type="entry name" value="Regulatory factor, effector binding domain"/>
    <property type="match status" value="1"/>
</dbReference>
<keyword evidence="1" id="KW-0472">Membrane</keyword>
<keyword evidence="1" id="KW-0812">Transmembrane</keyword>
<organism evidence="2 3">
    <name type="scientific">Thalassomonas haliotis</name>
    <dbReference type="NCBI Taxonomy" id="485448"/>
    <lineage>
        <taxon>Bacteria</taxon>
        <taxon>Pseudomonadati</taxon>
        <taxon>Pseudomonadota</taxon>
        <taxon>Gammaproteobacteria</taxon>
        <taxon>Alteromonadales</taxon>
        <taxon>Colwelliaceae</taxon>
        <taxon>Thalassomonas</taxon>
    </lineage>
</organism>
<gene>
    <name evidence="2" type="ORF">H3N35_14560</name>
</gene>
<protein>
    <submittedName>
        <fullName evidence="2">Uncharacterized protein</fullName>
    </submittedName>
</protein>
<sequence>MGLTNSIFTSFIIIAVVWAAALYQPKIANAFPKEAETMTSAHSVKTTQVQQKSKVSTQTALNSNMMTISGVSQTLKLDEISAVWQRFDNNKALYGRLKALPEKIYVYYRDFSSNYQMANVTIGYDQETLSGSSDSVAVNMARYNTVLAEKHHSKAQVLAAWQNIDYSKAVDSVLEVHSLDKTSQIVATTMLVSYK</sequence>
<keyword evidence="3" id="KW-1185">Reference proteome</keyword>
<dbReference type="EMBL" id="CP059693">
    <property type="protein sequence ID" value="WDE09558.1"/>
    <property type="molecule type" value="Genomic_DNA"/>
</dbReference>
<evidence type="ECO:0000313" key="2">
    <source>
        <dbReference type="EMBL" id="WDE09558.1"/>
    </source>
</evidence>
<proteinExistence type="predicted"/>
<reference evidence="2 3" key="1">
    <citation type="journal article" date="2022" name="Mar. Drugs">
        <title>Bioassay-Guided Fractionation Leads to the Detection of Cholic Acid Generated by the Rare Thalassomonas sp.</title>
        <authorList>
            <person name="Pheiffer F."/>
            <person name="Schneider Y.K."/>
            <person name="Hansen E.H."/>
            <person name="Andersen J.H."/>
            <person name="Isaksson J."/>
            <person name="Busche T."/>
            <person name="R C."/>
            <person name="Kalinowski J."/>
            <person name="Zyl L.V."/>
            <person name="Trindade M."/>
        </authorList>
    </citation>
    <scope>NUCLEOTIDE SEQUENCE [LARGE SCALE GENOMIC DNA]</scope>
    <source>
        <strain evidence="2 3">A5K-61T</strain>
    </source>
</reference>
<feature type="transmembrane region" description="Helical" evidence="1">
    <location>
        <begin position="6"/>
        <end position="23"/>
    </location>
</feature>
<dbReference type="Proteomes" id="UP001215231">
    <property type="component" value="Chromosome"/>
</dbReference>
<dbReference type="InterPro" id="IPR011256">
    <property type="entry name" value="Reg_factor_effector_dom_sf"/>
</dbReference>
<keyword evidence="1" id="KW-1133">Transmembrane helix</keyword>